<evidence type="ECO:0000313" key="3">
    <source>
        <dbReference type="Proteomes" id="UP000642748"/>
    </source>
</evidence>
<dbReference type="SUPFAM" id="SSF53335">
    <property type="entry name" value="S-adenosyl-L-methionine-dependent methyltransferases"/>
    <property type="match status" value="1"/>
</dbReference>
<proteinExistence type="predicted"/>
<dbReference type="NCBIfam" id="NF037959">
    <property type="entry name" value="MFS_SpdSyn"/>
    <property type="match status" value="1"/>
</dbReference>
<dbReference type="PANTHER" id="PTHR43317">
    <property type="entry name" value="THERMOSPERMINE SYNTHASE ACAULIS5"/>
    <property type="match status" value="1"/>
</dbReference>
<dbReference type="RefSeq" id="WP_239133820.1">
    <property type="nucleotide sequence ID" value="NZ_BONZ01000043.1"/>
</dbReference>
<dbReference type="Gene3D" id="3.40.50.150">
    <property type="entry name" value="Vaccinia Virus protein VP39"/>
    <property type="match status" value="1"/>
</dbReference>
<dbReference type="PANTHER" id="PTHR43317:SF1">
    <property type="entry name" value="THERMOSPERMINE SYNTHASE ACAULIS5"/>
    <property type="match status" value="1"/>
</dbReference>
<organism evidence="2 3">
    <name type="scientific">Rugosimonospora africana</name>
    <dbReference type="NCBI Taxonomy" id="556532"/>
    <lineage>
        <taxon>Bacteria</taxon>
        <taxon>Bacillati</taxon>
        <taxon>Actinomycetota</taxon>
        <taxon>Actinomycetes</taxon>
        <taxon>Micromonosporales</taxon>
        <taxon>Micromonosporaceae</taxon>
        <taxon>Rugosimonospora</taxon>
    </lineage>
</organism>
<dbReference type="AlphaFoldDB" id="A0A8J3QT83"/>
<sequence>MATTGPANGDSIVLPVDLGTAEFVPDPRRERAWTLLVDGVAQSYVDLDRPAFLEFEYARRVAAVIEVVGPRDAPIRALHLGGGALTLPRYVAATRPGSVQRVIERDGKLAGAVRRIVPLPESADIELRVADARAALRDRAPGDRYDLVIADAYQAAQMPAQVATVEFTFAVREALADTGLYALNVTDLPGLPQSRVQAATLRRVFPDVAVIGQPGVLRGRRFGNIVMAASPRAGGLPVSRLAGVLRRAEGDRGKLVHGSELDDFIAGARPLTDETAGIADRML</sequence>
<accession>A0A8J3QT83</accession>
<name>A0A8J3QT83_9ACTN</name>
<gene>
    <name evidence="2" type="ORF">Raf01_45550</name>
</gene>
<dbReference type="EMBL" id="BONZ01000043">
    <property type="protein sequence ID" value="GIH16383.1"/>
    <property type="molecule type" value="Genomic_DNA"/>
</dbReference>
<keyword evidence="3" id="KW-1185">Reference proteome</keyword>
<evidence type="ECO:0000256" key="1">
    <source>
        <dbReference type="ARBA" id="ARBA00023115"/>
    </source>
</evidence>
<comment type="caution">
    <text evidence="2">The sequence shown here is derived from an EMBL/GenBank/DDBJ whole genome shotgun (WGS) entry which is preliminary data.</text>
</comment>
<dbReference type="Proteomes" id="UP000642748">
    <property type="component" value="Unassembled WGS sequence"/>
</dbReference>
<dbReference type="GO" id="GO:0006596">
    <property type="term" value="P:polyamine biosynthetic process"/>
    <property type="evidence" value="ECO:0007669"/>
    <property type="project" value="UniProtKB-KW"/>
</dbReference>
<keyword evidence="1" id="KW-0620">Polyamine biosynthesis</keyword>
<protein>
    <recommendedName>
        <fullName evidence="4">Spermidine synthase</fullName>
    </recommendedName>
</protein>
<reference evidence="2" key="1">
    <citation type="submission" date="2021-01" db="EMBL/GenBank/DDBJ databases">
        <title>Whole genome shotgun sequence of Rugosimonospora africana NBRC 104875.</title>
        <authorList>
            <person name="Komaki H."/>
            <person name="Tamura T."/>
        </authorList>
    </citation>
    <scope>NUCLEOTIDE SEQUENCE</scope>
    <source>
        <strain evidence="2">NBRC 104875</strain>
    </source>
</reference>
<dbReference type="InterPro" id="IPR029063">
    <property type="entry name" value="SAM-dependent_MTases_sf"/>
</dbReference>
<dbReference type="CDD" id="cd02440">
    <property type="entry name" value="AdoMet_MTases"/>
    <property type="match status" value="1"/>
</dbReference>
<evidence type="ECO:0000313" key="2">
    <source>
        <dbReference type="EMBL" id="GIH16383.1"/>
    </source>
</evidence>
<evidence type="ECO:0008006" key="4">
    <source>
        <dbReference type="Google" id="ProtNLM"/>
    </source>
</evidence>